<dbReference type="PANTHER" id="PTHR33365">
    <property type="entry name" value="YALI0B05434P"/>
    <property type="match status" value="1"/>
</dbReference>
<evidence type="ECO:0000256" key="2">
    <source>
        <dbReference type="ARBA" id="ARBA00004685"/>
    </source>
</evidence>
<evidence type="ECO:0000313" key="11">
    <source>
        <dbReference type="EMBL" id="GAB1316862.1"/>
    </source>
</evidence>
<comment type="subcellular location">
    <subcellularLocation>
        <location evidence="1">Membrane</location>
        <topology evidence="1">Single-pass membrane protein</topology>
    </subcellularLocation>
</comment>
<dbReference type="GeneID" id="98177815"/>
<accession>A0ABQ0GGJ2</accession>
<sequence length="280" mass="32714">MAPSSPRYSKLKGDALSEQSSTYEEEERFGTRRQQWTTTRWIIVLFASLLSTNILTGIVATKVAHSRHRAAFVPPYGVPPFFNNISLDLHSQEIYAPLYDRSHSIYRKHDTPETEVAWRELSQLDSGLLLLPKEQAAQVGIDPARHAYWNDPEQGLVGYPVRLEATHQLHCLNVLRRFSYFHYNFTNEYDTPLKNVPFHYRRIHVDHCVDYLRNRLMCLSDMGIIPYFWYENEGDLVGDMSRTFTCRNYESVRQFVKANAQKADGRVKPKEGDYVLWDYI</sequence>
<dbReference type="EMBL" id="BAAFSV010000004">
    <property type="protein sequence ID" value="GAB1316862.1"/>
    <property type="molecule type" value="Genomic_DNA"/>
</dbReference>
<evidence type="ECO:0000256" key="6">
    <source>
        <dbReference type="ARBA" id="ARBA00023136"/>
    </source>
</evidence>
<feature type="region of interest" description="Disordered" evidence="9">
    <location>
        <begin position="1"/>
        <end position="29"/>
    </location>
</feature>
<evidence type="ECO:0000256" key="4">
    <source>
        <dbReference type="ARBA" id="ARBA00022989"/>
    </source>
</evidence>
<evidence type="ECO:0000256" key="10">
    <source>
        <dbReference type="SAM" id="Phobius"/>
    </source>
</evidence>
<proteinExistence type="inferred from homology"/>
<keyword evidence="12" id="KW-1185">Reference proteome</keyword>
<gene>
    <name evidence="11" type="ORF">MFIFM68171_07072</name>
</gene>
<organism evidence="11 12">
    <name type="scientific">Madurella fahalii</name>
    <dbReference type="NCBI Taxonomy" id="1157608"/>
    <lineage>
        <taxon>Eukaryota</taxon>
        <taxon>Fungi</taxon>
        <taxon>Dikarya</taxon>
        <taxon>Ascomycota</taxon>
        <taxon>Pezizomycotina</taxon>
        <taxon>Sordariomycetes</taxon>
        <taxon>Sordariomycetidae</taxon>
        <taxon>Sordariales</taxon>
        <taxon>Sordariales incertae sedis</taxon>
        <taxon>Madurella</taxon>
    </lineage>
</organism>
<evidence type="ECO:0000256" key="7">
    <source>
        <dbReference type="ARBA" id="ARBA00023180"/>
    </source>
</evidence>
<keyword evidence="5" id="KW-0843">Virulence</keyword>
<protein>
    <submittedName>
        <fullName evidence="11">Uncharacterized protein</fullName>
    </submittedName>
</protein>
<dbReference type="PANTHER" id="PTHR33365:SF4">
    <property type="entry name" value="CYCLOCHLOROTINE BIOSYNTHESIS PROTEIN O"/>
    <property type="match status" value="1"/>
</dbReference>
<feature type="transmembrane region" description="Helical" evidence="10">
    <location>
        <begin position="41"/>
        <end position="60"/>
    </location>
</feature>
<keyword evidence="3 10" id="KW-0812">Transmembrane</keyword>
<reference evidence="11 12" key="1">
    <citation type="submission" date="2024-09" db="EMBL/GenBank/DDBJ databases">
        <title>Itraconazole resistance in Madurella fahalii resulting from another homologue of gene encoding cytochrome P450 14-alpha sterol demethylase (CYP51).</title>
        <authorList>
            <person name="Yoshioka I."/>
            <person name="Fahal A.H."/>
            <person name="Kaneko S."/>
            <person name="Yaguchi T."/>
        </authorList>
    </citation>
    <scope>NUCLEOTIDE SEQUENCE [LARGE SCALE GENOMIC DNA]</scope>
    <source>
        <strain evidence="11 12">IFM 68171</strain>
    </source>
</reference>
<dbReference type="RefSeq" id="XP_070918593.1">
    <property type="nucleotide sequence ID" value="XM_071062492.1"/>
</dbReference>
<keyword evidence="4 10" id="KW-1133">Transmembrane helix</keyword>
<comment type="caution">
    <text evidence="11">The sequence shown here is derived from an EMBL/GenBank/DDBJ whole genome shotgun (WGS) entry which is preliminary data.</text>
</comment>
<evidence type="ECO:0000256" key="1">
    <source>
        <dbReference type="ARBA" id="ARBA00004167"/>
    </source>
</evidence>
<comment type="similarity">
    <text evidence="8">Belongs to the ustYa family.</text>
</comment>
<dbReference type="Pfam" id="PF11807">
    <property type="entry name" value="UstYa"/>
    <property type="match status" value="1"/>
</dbReference>
<evidence type="ECO:0000256" key="5">
    <source>
        <dbReference type="ARBA" id="ARBA00023026"/>
    </source>
</evidence>
<dbReference type="InterPro" id="IPR021765">
    <property type="entry name" value="UstYa-like"/>
</dbReference>
<evidence type="ECO:0000256" key="9">
    <source>
        <dbReference type="SAM" id="MobiDB-lite"/>
    </source>
</evidence>
<evidence type="ECO:0000256" key="8">
    <source>
        <dbReference type="ARBA" id="ARBA00035112"/>
    </source>
</evidence>
<keyword evidence="7" id="KW-0325">Glycoprotein</keyword>
<evidence type="ECO:0000256" key="3">
    <source>
        <dbReference type="ARBA" id="ARBA00022692"/>
    </source>
</evidence>
<comment type="pathway">
    <text evidence="2">Mycotoxin biosynthesis.</text>
</comment>
<keyword evidence="6 10" id="KW-0472">Membrane</keyword>
<evidence type="ECO:0000313" key="12">
    <source>
        <dbReference type="Proteomes" id="UP001628179"/>
    </source>
</evidence>
<dbReference type="Proteomes" id="UP001628179">
    <property type="component" value="Unassembled WGS sequence"/>
</dbReference>
<name>A0ABQ0GGJ2_9PEZI</name>